<evidence type="ECO:0000313" key="10">
    <source>
        <dbReference type="EMBL" id="RGE60980.1"/>
    </source>
</evidence>
<keyword evidence="11" id="KW-1185">Reference proteome</keyword>
<evidence type="ECO:0000256" key="5">
    <source>
        <dbReference type="ARBA" id="ARBA00022801"/>
    </source>
</evidence>
<dbReference type="GO" id="GO:0008408">
    <property type="term" value="F:3'-5' exonuclease activity"/>
    <property type="evidence" value="ECO:0007669"/>
    <property type="project" value="InterPro"/>
</dbReference>
<dbReference type="RefSeq" id="WP_117544489.1">
    <property type="nucleotide sequence ID" value="NZ_JBKUNB010000006.1"/>
</dbReference>
<dbReference type="InterPro" id="IPR029052">
    <property type="entry name" value="Metallo-depent_PP-like"/>
</dbReference>
<dbReference type="GO" id="GO:0006260">
    <property type="term" value="P:DNA replication"/>
    <property type="evidence" value="ECO:0007669"/>
    <property type="project" value="UniProtKB-KW"/>
</dbReference>
<evidence type="ECO:0000259" key="9">
    <source>
        <dbReference type="Pfam" id="PF12320"/>
    </source>
</evidence>
<dbReference type="PANTHER" id="PTHR30337">
    <property type="entry name" value="COMPONENT OF ATP-DEPENDENT DSDNA EXONUCLEASE"/>
    <property type="match status" value="1"/>
</dbReference>
<dbReference type="Gene3D" id="3.60.21.10">
    <property type="match status" value="1"/>
</dbReference>
<keyword evidence="5 7" id="KW-0378">Hydrolase</keyword>
<comment type="subunit">
    <text evidence="2 7">Heterodimer of SbcC and SbcD.</text>
</comment>
<keyword evidence="7" id="KW-0255">Endonuclease</keyword>
<dbReference type="PANTHER" id="PTHR30337:SF0">
    <property type="entry name" value="NUCLEASE SBCCD SUBUNIT D"/>
    <property type="match status" value="1"/>
</dbReference>
<gene>
    <name evidence="7" type="primary">sbcD</name>
    <name evidence="10" type="ORF">DXC51_10585</name>
</gene>
<comment type="caution">
    <text evidence="10">The sequence shown here is derived from an EMBL/GenBank/DDBJ whole genome shotgun (WGS) entry which is preliminary data.</text>
</comment>
<comment type="function">
    <text evidence="7">SbcCD cleaves DNA hairpin structures. These structures can inhibit DNA replication and are intermediates in certain DNA recombination reactions. The complex acts as a 3'-&gt;5' double strand exonuclease that can open hairpins. It also has a 5' single-strand endonuclease activity.</text>
</comment>
<dbReference type="AlphaFoldDB" id="A0A3E3I5T7"/>
<keyword evidence="4 7" id="KW-0540">Nuclease</keyword>
<organism evidence="10 11">
    <name type="scientific">Eisenbergiella massiliensis</name>
    <dbReference type="NCBI Taxonomy" id="1720294"/>
    <lineage>
        <taxon>Bacteria</taxon>
        <taxon>Bacillati</taxon>
        <taxon>Bacillota</taxon>
        <taxon>Clostridia</taxon>
        <taxon>Lachnospirales</taxon>
        <taxon>Lachnospiraceae</taxon>
        <taxon>Eisenbergiella</taxon>
    </lineage>
</organism>
<dbReference type="InterPro" id="IPR004843">
    <property type="entry name" value="Calcineurin-like_PHP"/>
</dbReference>
<keyword evidence="6 7" id="KW-0269">Exonuclease</keyword>
<evidence type="ECO:0000256" key="3">
    <source>
        <dbReference type="ARBA" id="ARBA00013365"/>
    </source>
</evidence>
<dbReference type="InterPro" id="IPR041796">
    <property type="entry name" value="Mre11_N"/>
</dbReference>
<keyword evidence="7" id="KW-0235">DNA replication</keyword>
<dbReference type="InterPro" id="IPR050535">
    <property type="entry name" value="DNA_Repair-Maintenance_Comp"/>
</dbReference>
<evidence type="ECO:0000256" key="1">
    <source>
        <dbReference type="ARBA" id="ARBA00010555"/>
    </source>
</evidence>
<evidence type="ECO:0000256" key="7">
    <source>
        <dbReference type="RuleBase" id="RU363069"/>
    </source>
</evidence>
<protein>
    <recommendedName>
        <fullName evidence="3 7">Nuclease SbcCD subunit D</fullName>
    </recommendedName>
</protein>
<dbReference type="GeneID" id="97987309"/>
<dbReference type="NCBIfam" id="TIGR00619">
    <property type="entry name" value="sbcd"/>
    <property type="match status" value="1"/>
</dbReference>
<dbReference type="InterPro" id="IPR026843">
    <property type="entry name" value="SbcD_C"/>
</dbReference>
<dbReference type="SUPFAM" id="SSF56300">
    <property type="entry name" value="Metallo-dependent phosphatases"/>
    <property type="match status" value="1"/>
</dbReference>
<dbReference type="EMBL" id="QVLV01000006">
    <property type="protein sequence ID" value="RGE60980.1"/>
    <property type="molecule type" value="Genomic_DNA"/>
</dbReference>
<dbReference type="CDD" id="cd00840">
    <property type="entry name" value="MPP_Mre11_N"/>
    <property type="match status" value="1"/>
</dbReference>
<evidence type="ECO:0000256" key="4">
    <source>
        <dbReference type="ARBA" id="ARBA00022722"/>
    </source>
</evidence>
<dbReference type="Pfam" id="PF12320">
    <property type="entry name" value="SbcD_C"/>
    <property type="match status" value="1"/>
</dbReference>
<comment type="similarity">
    <text evidence="1 7">Belongs to the SbcD family.</text>
</comment>
<evidence type="ECO:0000313" key="11">
    <source>
        <dbReference type="Proteomes" id="UP000260812"/>
    </source>
</evidence>
<dbReference type="GO" id="GO:0004519">
    <property type="term" value="F:endonuclease activity"/>
    <property type="evidence" value="ECO:0007669"/>
    <property type="project" value="UniProtKB-KW"/>
</dbReference>
<sequence length="373" mass="41653">MKLIHTGDLHIGKSMNDFSQLPDQRYILDQLLEAAREEKADAFLIAGDVYDRAVPPAEAVKLLDEFLTQLLAEGIPVLVIAGNHDSPERLGFGEAILEKQGLYIAGASRSPMKQVTLTDEYGPVNFYLMPFVRPAAAGCRTTEEAVASLLPKELDAQERNVLITHFFVTWQEREPELSDAETTIHVGGIDNVDGRCFAPFDYVALGHIHKPQQMGPGNVWYAGAPLAYSFSECGHEKSINVVELLEKGEVSVKKRPLVPLHRLRKIRGSLEELMEQGGAEGAQAEDYIQAVLTNEEELIDPIGTLRSVYPNICQIVLSKREQEIRLSAMQRHAIRRKSTAELFADFYSLVRGSEMDEARKQVTEETVKRVEQV</sequence>
<dbReference type="InterPro" id="IPR004593">
    <property type="entry name" value="SbcD"/>
</dbReference>
<evidence type="ECO:0000256" key="6">
    <source>
        <dbReference type="ARBA" id="ARBA00022839"/>
    </source>
</evidence>
<proteinExistence type="inferred from homology"/>
<keyword evidence="7" id="KW-0233">DNA recombination</keyword>
<evidence type="ECO:0000256" key="2">
    <source>
        <dbReference type="ARBA" id="ARBA00011322"/>
    </source>
</evidence>
<feature type="domain" description="Calcineurin-like phosphoesterase" evidence="8">
    <location>
        <begin position="1"/>
        <end position="211"/>
    </location>
</feature>
<name>A0A3E3I5T7_9FIRM</name>
<accession>A0A3E3I5T7</accession>
<dbReference type="GO" id="GO:0006310">
    <property type="term" value="P:DNA recombination"/>
    <property type="evidence" value="ECO:0007669"/>
    <property type="project" value="UniProtKB-KW"/>
</dbReference>
<dbReference type="Pfam" id="PF00149">
    <property type="entry name" value="Metallophos"/>
    <property type="match status" value="1"/>
</dbReference>
<evidence type="ECO:0000259" key="8">
    <source>
        <dbReference type="Pfam" id="PF00149"/>
    </source>
</evidence>
<feature type="domain" description="Nuclease SbcCD subunit D C-terminal" evidence="9">
    <location>
        <begin position="260"/>
        <end position="348"/>
    </location>
</feature>
<dbReference type="Proteomes" id="UP000260812">
    <property type="component" value="Unassembled WGS sequence"/>
</dbReference>
<reference evidence="10" key="1">
    <citation type="submission" date="2018-08" db="EMBL/GenBank/DDBJ databases">
        <title>A genome reference for cultivated species of the human gut microbiota.</title>
        <authorList>
            <person name="Zou Y."/>
            <person name="Xue W."/>
            <person name="Luo G."/>
        </authorList>
    </citation>
    <scope>NUCLEOTIDE SEQUENCE [LARGE SCALE GENOMIC DNA]</scope>
    <source>
        <strain evidence="10">TF05-5AC</strain>
    </source>
</reference>